<dbReference type="AlphaFoldDB" id="A0A2A2F6L3"/>
<protein>
    <submittedName>
        <fullName evidence="2">Cupin</fullName>
    </submittedName>
</protein>
<dbReference type="Gene3D" id="2.60.120.10">
    <property type="entry name" value="Jelly Rolls"/>
    <property type="match status" value="1"/>
</dbReference>
<sequence length="126" mass="13852">MTAVDFDAERTYDDEKFSTVEVFRSEQMKVVCGYFEPGQFIPVHAPSSDVVIDVRSGTGLIRDGDAEHRVEPGDVVTVGADTDRGVKADDDSRLEALLVTAPPPTDAEHEPVRRGLRTDEFDPTDT</sequence>
<feature type="region of interest" description="Disordered" evidence="1">
    <location>
        <begin position="100"/>
        <end position="126"/>
    </location>
</feature>
<dbReference type="PANTHER" id="PTHR37694">
    <property type="entry name" value="SLR8022 PROTEIN"/>
    <property type="match status" value="1"/>
</dbReference>
<dbReference type="SUPFAM" id="SSF51182">
    <property type="entry name" value="RmlC-like cupins"/>
    <property type="match status" value="1"/>
</dbReference>
<comment type="caution">
    <text evidence="2">The sequence shown here is derived from an EMBL/GenBank/DDBJ whole genome shotgun (WGS) entry which is preliminary data.</text>
</comment>
<keyword evidence="3" id="KW-1185">Reference proteome</keyword>
<evidence type="ECO:0000313" key="3">
    <source>
        <dbReference type="Proteomes" id="UP000218083"/>
    </source>
</evidence>
<evidence type="ECO:0000313" key="2">
    <source>
        <dbReference type="EMBL" id="PAU80289.1"/>
    </source>
</evidence>
<organism evidence="2 3">
    <name type="scientific">Halorubrum salipaludis</name>
    <dbReference type="NCBI Taxonomy" id="2032630"/>
    <lineage>
        <taxon>Archaea</taxon>
        <taxon>Methanobacteriati</taxon>
        <taxon>Methanobacteriota</taxon>
        <taxon>Stenosarchaea group</taxon>
        <taxon>Halobacteria</taxon>
        <taxon>Halobacteriales</taxon>
        <taxon>Haloferacaceae</taxon>
        <taxon>Halorubrum</taxon>
    </lineage>
</organism>
<dbReference type="EMBL" id="NSKC01000012">
    <property type="protein sequence ID" value="PAU80289.1"/>
    <property type="molecule type" value="Genomic_DNA"/>
</dbReference>
<dbReference type="GeneID" id="301689574"/>
<dbReference type="OrthoDB" id="186771at2157"/>
<dbReference type="RefSeq" id="WP_095638125.1">
    <property type="nucleotide sequence ID" value="NZ_NSKC01000012.1"/>
</dbReference>
<feature type="compositionally biased region" description="Basic and acidic residues" evidence="1">
    <location>
        <begin position="106"/>
        <end position="120"/>
    </location>
</feature>
<gene>
    <name evidence="2" type="ORF">CK500_15620</name>
</gene>
<proteinExistence type="predicted"/>
<name>A0A2A2F6L3_9EURY</name>
<dbReference type="InterPro" id="IPR011051">
    <property type="entry name" value="RmlC_Cupin_sf"/>
</dbReference>
<reference evidence="2 3" key="1">
    <citation type="submission" date="2017-08" db="EMBL/GenBank/DDBJ databases">
        <title>The strain WRN001 was isolated from Binhai saline alkaline soil, Tianjin, China.</title>
        <authorList>
            <person name="Liu D."/>
            <person name="Zhang G."/>
        </authorList>
    </citation>
    <scope>NUCLEOTIDE SEQUENCE [LARGE SCALE GENOMIC DNA]</scope>
    <source>
        <strain evidence="2 3">WN019</strain>
    </source>
</reference>
<dbReference type="Proteomes" id="UP000218083">
    <property type="component" value="Unassembled WGS sequence"/>
</dbReference>
<accession>A0A2A2F6L3</accession>
<dbReference type="InterPro" id="IPR014710">
    <property type="entry name" value="RmlC-like_jellyroll"/>
</dbReference>
<evidence type="ECO:0000256" key="1">
    <source>
        <dbReference type="SAM" id="MobiDB-lite"/>
    </source>
</evidence>
<dbReference type="PANTHER" id="PTHR37694:SF1">
    <property type="entry name" value="SLR8022 PROTEIN"/>
    <property type="match status" value="1"/>
</dbReference>